<feature type="region of interest" description="Disordered" evidence="1">
    <location>
        <begin position="1"/>
        <end position="34"/>
    </location>
</feature>
<dbReference type="EMBL" id="OZ075123">
    <property type="protein sequence ID" value="CAL4916765.1"/>
    <property type="molecule type" value="Genomic_DNA"/>
</dbReference>
<organism evidence="2 3">
    <name type="scientific">Urochloa decumbens</name>
    <dbReference type="NCBI Taxonomy" id="240449"/>
    <lineage>
        <taxon>Eukaryota</taxon>
        <taxon>Viridiplantae</taxon>
        <taxon>Streptophyta</taxon>
        <taxon>Embryophyta</taxon>
        <taxon>Tracheophyta</taxon>
        <taxon>Spermatophyta</taxon>
        <taxon>Magnoliopsida</taxon>
        <taxon>Liliopsida</taxon>
        <taxon>Poales</taxon>
        <taxon>Poaceae</taxon>
        <taxon>PACMAD clade</taxon>
        <taxon>Panicoideae</taxon>
        <taxon>Panicodae</taxon>
        <taxon>Paniceae</taxon>
        <taxon>Melinidinae</taxon>
        <taxon>Urochloa</taxon>
    </lineage>
</organism>
<evidence type="ECO:0000313" key="3">
    <source>
        <dbReference type="Proteomes" id="UP001497457"/>
    </source>
</evidence>
<dbReference type="AlphaFoldDB" id="A0ABC8X1S3"/>
<proteinExistence type="predicted"/>
<keyword evidence="3" id="KW-1185">Reference proteome</keyword>
<gene>
    <name evidence="2" type="ORF">URODEC1_LOCUS18182</name>
</gene>
<evidence type="ECO:0000313" key="2">
    <source>
        <dbReference type="EMBL" id="CAL4916765.1"/>
    </source>
</evidence>
<reference evidence="2 3" key="2">
    <citation type="submission" date="2024-10" db="EMBL/GenBank/DDBJ databases">
        <authorList>
            <person name="Ryan C."/>
        </authorList>
    </citation>
    <scope>NUCLEOTIDE SEQUENCE [LARGE SCALE GENOMIC DNA]</scope>
</reference>
<evidence type="ECO:0008006" key="4">
    <source>
        <dbReference type="Google" id="ProtNLM"/>
    </source>
</evidence>
<dbReference type="Proteomes" id="UP001497457">
    <property type="component" value="Chromosome 13rd"/>
</dbReference>
<evidence type="ECO:0000256" key="1">
    <source>
        <dbReference type="SAM" id="MobiDB-lite"/>
    </source>
</evidence>
<protein>
    <recommendedName>
        <fullName evidence="4">Cathepsin propeptide inhibitor domain-containing protein</fullName>
    </recommendedName>
</protein>
<name>A0ABC8X1S3_9POAL</name>
<accession>A0ABC8X1S3</accession>
<reference evidence="3" key="1">
    <citation type="submission" date="2024-06" db="EMBL/GenBank/DDBJ databases">
        <authorList>
            <person name="Ryan C."/>
        </authorList>
    </citation>
    <scope>NUCLEOTIDE SEQUENCE [LARGE SCALE GENOMIC DNA]</scope>
</reference>
<sequence length="286" mass="31168">MSVPMAMMQSVPMRLSARPKEGRRTPGSPTKVSSLAMATRAPKFVWAARDASAASRAAVASAQSTRAGAVTSRAARLGSGFFGSRLAGAAWSRLRIGPSDFGRLGPDVLPGRSCVAQVQTRGDASGEHLQDVCMPVTEDIESNEFARAFCEFWGRILSDAPSRSSPREIIDPYPDGVDVTEKDLESDEALWALYEHWCKVFNKKRDHAEMVRRFPVFKMTATTVHGWNTYVPPDPRKAAAFLKGKKKAERRLAKGLDVPSCYESKVLGPFADGVDQEMGSPVNAAY</sequence>